<dbReference type="HAMAP" id="MF_00772">
    <property type="entry name" value="OGT"/>
    <property type="match status" value="1"/>
</dbReference>
<keyword evidence="3 8" id="KW-0489">Methyltransferase</keyword>
<dbReference type="Pfam" id="PF01035">
    <property type="entry name" value="DNA_binding_1"/>
    <property type="match status" value="1"/>
</dbReference>
<dbReference type="SUPFAM" id="SSF53155">
    <property type="entry name" value="Methylated DNA-protein cysteine methyltransferase domain"/>
    <property type="match status" value="1"/>
</dbReference>
<evidence type="ECO:0000313" key="12">
    <source>
        <dbReference type="Proteomes" id="UP000237665"/>
    </source>
</evidence>
<evidence type="ECO:0000256" key="6">
    <source>
        <dbReference type="ARBA" id="ARBA00023204"/>
    </source>
</evidence>
<dbReference type="InterPro" id="IPR036217">
    <property type="entry name" value="MethylDNA_cys_MeTrfase_DNAb"/>
</dbReference>
<dbReference type="RefSeq" id="WP_104973230.1">
    <property type="nucleotide sequence ID" value="NZ_CP014133.1"/>
</dbReference>
<feature type="active site" description="Nucleophile; methyl group acceptor" evidence="8">
    <location>
        <position position="128"/>
    </location>
</feature>
<comment type="similarity">
    <text evidence="8">Belongs to the MGMT family.</text>
</comment>
<dbReference type="GO" id="GO:0032259">
    <property type="term" value="P:methylation"/>
    <property type="evidence" value="ECO:0007669"/>
    <property type="project" value="UniProtKB-KW"/>
</dbReference>
<dbReference type="PROSITE" id="PS00374">
    <property type="entry name" value="MGMT"/>
    <property type="match status" value="1"/>
</dbReference>
<evidence type="ECO:0000256" key="4">
    <source>
        <dbReference type="ARBA" id="ARBA00022679"/>
    </source>
</evidence>
<dbReference type="CDD" id="cd06445">
    <property type="entry name" value="ATase"/>
    <property type="match status" value="1"/>
</dbReference>
<dbReference type="SUPFAM" id="SSF46767">
    <property type="entry name" value="Methylated DNA-protein cysteine methyltransferase, C-terminal domain"/>
    <property type="match status" value="1"/>
</dbReference>
<evidence type="ECO:0000256" key="1">
    <source>
        <dbReference type="ARBA" id="ARBA00001286"/>
    </source>
</evidence>
<comment type="catalytic activity">
    <reaction evidence="1 8">
        <text>a 4-O-methyl-thymidine in DNA + L-cysteinyl-[protein] = a thymidine in DNA + S-methyl-L-cysteinyl-[protein]</text>
        <dbReference type="Rhea" id="RHEA:53428"/>
        <dbReference type="Rhea" id="RHEA-COMP:10131"/>
        <dbReference type="Rhea" id="RHEA-COMP:10132"/>
        <dbReference type="Rhea" id="RHEA-COMP:13555"/>
        <dbReference type="Rhea" id="RHEA-COMP:13556"/>
        <dbReference type="ChEBI" id="CHEBI:29950"/>
        <dbReference type="ChEBI" id="CHEBI:82612"/>
        <dbReference type="ChEBI" id="CHEBI:137386"/>
        <dbReference type="ChEBI" id="CHEBI:137387"/>
        <dbReference type="EC" id="2.1.1.63"/>
    </reaction>
</comment>
<comment type="catalytic activity">
    <reaction evidence="7 8">
        <text>a 6-O-methyl-2'-deoxyguanosine in DNA + L-cysteinyl-[protein] = S-methyl-L-cysteinyl-[protein] + a 2'-deoxyguanosine in DNA</text>
        <dbReference type="Rhea" id="RHEA:24000"/>
        <dbReference type="Rhea" id="RHEA-COMP:10131"/>
        <dbReference type="Rhea" id="RHEA-COMP:10132"/>
        <dbReference type="Rhea" id="RHEA-COMP:11367"/>
        <dbReference type="Rhea" id="RHEA-COMP:11368"/>
        <dbReference type="ChEBI" id="CHEBI:29950"/>
        <dbReference type="ChEBI" id="CHEBI:82612"/>
        <dbReference type="ChEBI" id="CHEBI:85445"/>
        <dbReference type="ChEBI" id="CHEBI:85448"/>
        <dbReference type="EC" id="2.1.1.63"/>
    </reaction>
</comment>
<dbReference type="InterPro" id="IPR008332">
    <property type="entry name" value="MethylG_MeTrfase_N"/>
</dbReference>
<dbReference type="Gene3D" id="3.30.160.70">
    <property type="entry name" value="Methylated DNA-protein cysteine methyltransferase domain"/>
    <property type="match status" value="1"/>
</dbReference>
<evidence type="ECO:0000256" key="5">
    <source>
        <dbReference type="ARBA" id="ARBA00022763"/>
    </source>
</evidence>
<dbReference type="InterPro" id="IPR001497">
    <property type="entry name" value="MethylDNA_cys_MeTrfase_AS"/>
</dbReference>
<gene>
    <name evidence="11" type="ORF">AL468_18375</name>
</gene>
<dbReference type="EC" id="2.1.1.63" evidence="8"/>
<dbReference type="EMBL" id="CP014133">
    <property type="protein sequence ID" value="AVH29142.1"/>
    <property type="molecule type" value="Genomic_DNA"/>
</dbReference>
<comment type="miscellaneous">
    <text evidence="8">This enzyme catalyzes only one turnover and therefore is not strictly catalytic. According to one definition, an enzyme is a biocatalyst that acts repeatedly and over many reaction cycles.</text>
</comment>
<evidence type="ECO:0000259" key="10">
    <source>
        <dbReference type="Pfam" id="PF02870"/>
    </source>
</evidence>
<dbReference type="PANTHER" id="PTHR10815">
    <property type="entry name" value="METHYLATED-DNA--PROTEIN-CYSTEINE METHYLTRANSFERASE"/>
    <property type="match status" value="1"/>
</dbReference>
<evidence type="ECO:0000259" key="9">
    <source>
        <dbReference type="Pfam" id="PF01035"/>
    </source>
</evidence>
<keyword evidence="12" id="KW-1185">Reference proteome</keyword>
<reference evidence="12" key="1">
    <citation type="submission" date="2017-12" db="EMBL/GenBank/DDBJ databases">
        <title>FDA dAtabase for Regulatory Grade micrObial Sequences (FDA-ARGOS): Supporting development and validation of Infectious Disease Dx tests.</title>
        <authorList>
            <person name="Hoffmann M."/>
            <person name="Allard M."/>
            <person name="Evans P."/>
            <person name="Brown E."/>
            <person name="Tallon L.J."/>
            <person name="Sadzewicz L."/>
            <person name="Sengamalay N."/>
            <person name="Ott S."/>
            <person name="Godinez A."/>
            <person name="Nagaraj S."/>
            <person name="Vavikolanu K."/>
            <person name="Aluvathingal J."/>
            <person name="Nadendla S."/>
            <person name="Hobson J."/>
            <person name="Sichtig H."/>
        </authorList>
    </citation>
    <scope>NUCLEOTIDE SEQUENCE [LARGE SCALE GENOMIC DNA]</scope>
    <source>
        <strain evidence="12">LMG 3418</strain>
    </source>
</reference>
<dbReference type="NCBIfam" id="TIGR00589">
    <property type="entry name" value="ogt"/>
    <property type="match status" value="1"/>
</dbReference>
<dbReference type="InterPro" id="IPR023546">
    <property type="entry name" value="MGMT"/>
</dbReference>
<dbReference type="GO" id="GO:0008168">
    <property type="term" value="F:methyltransferase activity"/>
    <property type="evidence" value="ECO:0007669"/>
    <property type="project" value="UniProtKB-KW"/>
</dbReference>
<keyword evidence="4 8" id="KW-0808">Transferase</keyword>
<evidence type="ECO:0000256" key="8">
    <source>
        <dbReference type="HAMAP-Rule" id="MF_00772"/>
    </source>
</evidence>
<feature type="domain" description="Methylguanine DNA methyltransferase ribonuclease-like" evidence="10">
    <location>
        <begin position="4"/>
        <end position="72"/>
    </location>
</feature>
<protein>
    <recommendedName>
        <fullName evidence="8">Methylated-DNA--protein-cysteine methyltransferase</fullName>
        <ecNumber evidence="8">2.1.1.63</ecNumber>
    </recommendedName>
    <alternativeName>
        <fullName evidence="8">6-O-methylguanine-DNA methyltransferase</fullName>
        <shortName evidence="8">MGMT</shortName>
    </alternativeName>
    <alternativeName>
        <fullName evidence="8">O-6-methylguanine-DNA-alkyltransferase</fullName>
    </alternativeName>
</protein>
<dbReference type="Proteomes" id="UP000237665">
    <property type="component" value="Chromosome 2"/>
</dbReference>
<evidence type="ECO:0000256" key="2">
    <source>
        <dbReference type="ARBA" id="ARBA00022490"/>
    </source>
</evidence>
<dbReference type="InterPro" id="IPR036631">
    <property type="entry name" value="MGMT_N_sf"/>
</dbReference>
<name>A0ABM6SGJ5_9VIBR</name>
<evidence type="ECO:0000256" key="3">
    <source>
        <dbReference type="ARBA" id="ARBA00022603"/>
    </source>
</evidence>
<keyword evidence="2 8" id="KW-0963">Cytoplasm</keyword>
<dbReference type="PANTHER" id="PTHR10815:SF5">
    <property type="entry name" value="METHYLATED-DNA--PROTEIN-CYSTEINE METHYLTRANSFERASE"/>
    <property type="match status" value="1"/>
</dbReference>
<sequence length="160" mass="17509">MKTFYTEMPSPLGTVTIQSNTEGLLGIWFETCTTKPSELGARDDQHPILRQAVTQLNEYFSGLRNEFELPLAATGTDFQNQVWQALTTIPYGETWSYQDLANAIGNPKAVRAVGLANGKNPISIVVPCHRVIGKSGKLTGYAGGVERKQRLLSLEQGTPL</sequence>
<accession>A0ABM6SGJ5</accession>
<dbReference type="Pfam" id="PF02870">
    <property type="entry name" value="Methyltransf_1N"/>
    <property type="match status" value="1"/>
</dbReference>
<dbReference type="InterPro" id="IPR014048">
    <property type="entry name" value="MethylDNA_cys_MeTrfase_DNA-bd"/>
</dbReference>
<keyword evidence="5 8" id="KW-0227">DNA damage</keyword>
<evidence type="ECO:0000313" key="11">
    <source>
        <dbReference type="EMBL" id="AVH29142.1"/>
    </source>
</evidence>
<comment type="subcellular location">
    <subcellularLocation>
        <location evidence="8">Cytoplasm</location>
    </subcellularLocation>
</comment>
<dbReference type="InterPro" id="IPR036388">
    <property type="entry name" value="WH-like_DNA-bd_sf"/>
</dbReference>
<evidence type="ECO:0000256" key="7">
    <source>
        <dbReference type="ARBA" id="ARBA00049348"/>
    </source>
</evidence>
<keyword evidence="6 8" id="KW-0234">DNA repair</keyword>
<organism evidence="11 12">
    <name type="scientific">Vibrio diabolicus</name>
    <dbReference type="NCBI Taxonomy" id="50719"/>
    <lineage>
        <taxon>Bacteria</taxon>
        <taxon>Pseudomonadati</taxon>
        <taxon>Pseudomonadota</taxon>
        <taxon>Gammaproteobacteria</taxon>
        <taxon>Vibrionales</taxon>
        <taxon>Vibrionaceae</taxon>
        <taxon>Vibrio</taxon>
        <taxon>Vibrio diabolicus subgroup</taxon>
    </lineage>
</organism>
<feature type="domain" description="Methylated-DNA-[protein]-cysteine S-methyltransferase DNA binding" evidence="9">
    <location>
        <begin position="77"/>
        <end position="156"/>
    </location>
</feature>
<comment type="function">
    <text evidence="8">Involved in the cellular defense against the biological effects of O6-methylguanine (O6-MeG) and O4-methylthymine (O4-MeT) in DNA. Repairs the methylated nucleobase in DNA by stoichiometrically transferring the methyl group to a cysteine residue in the enzyme. This is a suicide reaction: the enzyme is irreversibly inactivated.</text>
</comment>
<dbReference type="Gene3D" id="1.10.10.10">
    <property type="entry name" value="Winged helix-like DNA-binding domain superfamily/Winged helix DNA-binding domain"/>
    <property type="match status" value="1"/>
</dbReference>
<proteinExistence type="inferred from homology"/>